<reference evidence="1 2" key="1">
    <citation type="submission" date="2024-10" db="EMBL/GenBank/DDBJ databases">
        <title>The Natural Products Discovery Center: Release of the First 8490 Sequenced Strains for Exploring Actinobacteria Biosynthetic Diversity.</title>
        <authorList>
            <person name="Kalkreuter E."/>
            <person name="Kautsar S.A."/>
            <person name="Yang D."/>
            <person name="Bader C.D."/>
            <person name="Teijaro C.N."/>
            <person name="Fluegel L."/>
            <person name="Davis C.M."/>
            <person name="Simpson J.R."/>
            <person name="Lauterbach L."/>
            <person name="Steele A.D."/>
            <person name="Gui C."/>
            <person name="Meng S."/>
            <person name="Li G."/>
            <person name="Viehrig K."/>
            <person name="Ye F."/>
            <person name="Su P."/>
            <person name="Kiefer A.F."/>
            <person name="Nichols A."/>
            <person name="Cepeda A.J."/>
            <person name="Yan W."/>
            <person name="Fan B."/>
            <person name="Jiang Y."/>
            <person name="Adhikari A."/>
            <person name="Zheng C.-J."/>
            <person name="Schuster L."/>
            <person name="Cowan T.M."/>
            <person name="Smanski M.J."/>
            <person name="Chevrette M.G."/>
            <person name="De Carvalho L.P.S."/>
            <person name="Shen B."/>
        </authorList>
    </citation>
    <scope>NUCLEOTIDE SEQUENCE [LARGE SCALE GENOMIC DNA]</scope>
    <source>
        <strain evidence="1 2">NPDC012605</strain>
    </source>
</reference>
<dbReference type="EMBL" id="JBIBDZ010000001">
    <property type="protein sequence ID" value="MFF5917756.1"/>
    <property type="molecule type" value="Genomic_DNA"/>
</dbReference>
<sequence>MGEGAVATLVLEPRGSRLRVELHDKSPVVPKPGGEGDCEQECGRGLHLVASMSVDWGTLLTGAGKAVWCEVSVVADAVCARAQRACTVLGGYKELLGVRMPLQASRSKVNQEAAVALIADLLVWLTLQGSDPDEALCRAQQLYEAGEAA</sequence>
<gene>
    <name evidence="1" type="ORF">ACFY8C_05365</name>
</gene>
<keyword evidence="1" id="KW-0547">Nucleotide-binding</keyword>
<evidence type="ECO:0000313" key="1">
    <source>
        <dbReference type="EMBL" id="MFF5917756.1"/>
    </source>
</evidence>
<organism evidence="1 2">
    <name type="scientific">Streptomyces flavochromogenes</name>
    <dbReference type="NCBI Taxonomy" id="68199"/>
    <lineage>
        <taxon>Bacteria</taxon>
        <taxon>Bacillati</taxon>
        <taxon>Actinomycetota</taxon>
        <taxon>Actinomycetes</taxon>
        <taxon>Kitasatosporales</taxon>
        <taxon>Streptomycetaceae</taxon>
        <taxon>Streptomyces</taxon>
    </lineage>
</organism>
<proteinExistence type="predicted"/>
<dbReference type="Proteomes" id="UP001602370">
    <property type="component" value="Unassembled WGS sequence"/>
</dbReference>
<keyword evidence="1" id="KW-0067">ATP-binding</keyword>
<evidence type="ECO:0000313" key="2">
    <source>
        <dbReference type="Proteomes" id="UP001602370"/>
    </source>
</evidence>
<dbReference type="CDD" id="cd16936">
    <property type="entry name" value="HATPase_RsbW-like"/>
    <property type="match status" value="1"/>
</dbReference>
<dbReference type="PANTHER" id="PTHR35526:SF3">
    <property type="entry name" value="ANTI-SIGMA-F FACTOR RSBW"/>
    <property type="match status" value="1"/>
</dbReference>
<dbReference type="InterPro" id="IPR050267">
    <property type="entry name" value="Anti-sigma-factor_SerPK"/>
</dbReference>
<protein>
    <submittedName>
        <fullName evidence="1">ATP-binding protein</fullName>
    </submittedName>
</protein>
<keyword evidence="2" id="KW-1185">Reference proteome</keyword>
<dbReference type="GO" id="GO:0005524">
    <property type="term" value="F:ATP binding"/>
    <property type="evidence" value="ECO:0007669"/>
    <property type="project" value="UniProtKB-KW"/>
</dbReference>
<accession>A0ABW6XJY6</accession>
<dbReference type="PANTHER" id="PTHR35526">
    <property type="entry name" value="ANTI-SIGMA-F FACTOR RSBW-RELATED"/>
    <property type="match status" value="1"/>
</dbReference>
<comment type="caution">
    <text evidence="1">The sequence shown here is derived from an EMBL/GenBank/DDBJ whole genome shotgun (WGS) entry which is preliminary data.</text>
</comment>
<dbReference type="RefSeq" id="WP_388305197.1">
    <property type="nucleotide sequence ID" value="NZ_JBIBDZ010000001.1"/>
</dbReference>
<name>A0ABW6XJY6_9ACTN</name>
<dbReference type="InterPro" id="IPR036890">
    <property type="entry name" value="HATPase_C_sf"/>
</dbReference>
<dbReference type="Gene3D" id="3.30.565.10">
    <property type="entry name" value="Histidine kinase-like ATPase, C-terminal domain"/>
    <property type="match status" value="1"/>
</dbReference>